<gene>
    <name evidence="2" type="ORF">EBH_0050540</name>
</gene>
<proteinExistence type="inferred from homology"/>
<dbReference type="PANTHER" id="PTHR10788">
    <property type="entry name" value="TREHALOSE-6-PHOSPHATE SYNTHASE"/>
    <property type="match status" value="1"/>
</dbReference>
<dbReference type="InterPro" id="IPR003337">
    <property type="entry name" value="Trehalose_PPase"/>
</dbReference>
<dbReference type="SUPFAM" id="SSF56784">
    <property type="entry name" value="HAD-like"/>
    <property type="match status" value="1"/>
</dbReference>
<dbReference type="GO" id="GO:0004805">
    <property type="term" value="F:trehalose-phosphatase activity"/>
    <property type="evidence" value="ECO:0007669"/>
    <property type="project" value="TreeGrafter"/>
</dbReference>
<dbReference type="InterPro" id="IPR001830">
    <property type="entry name" value="Glyco_trans_20"/>
</dbReference>
<dbReference type="GO" id="GO:0005992">
    <property type="term" value="P:trehalose biosynthetic process"/>
    <property type="evidence" value="ECO:0007669"/>
    <property type="project" value="InterPro"/>
</dbReference>
<dbReference type="GO" id="GO:0005829">
    <property type="term" value="C:cytosol"/>
    <property type="evidence" value="ECO:0007669"/>
    <property type="project" value="TreeGrafter"/>
</dbReference>
<sequence>MAAAMDAAVSGRESMQVAVGRDQTHLQHNSTLNWAEEFVLDLARARKSADLVYSSMGLGNTYRMMGMDSHFSILLHGARKYLPNDGHGLPFQGLVYSSMGFGNTYRMMGMDSHFRYLDTSLVMTAFRNSRHRVFFFDCEGTLAPDQRRLAMMQKNGEELFAAGRPPSGQVQRCLKALLRNPKNTVVILSGRDRTLLQDWFRDVRGIGLCAEHGYYYRLDKLTGDEWGCMCPDADFTWKSVAVELMLQYVKRTQGSFIENKGSALVFQYRDADPDFGQLQAKDLSSHLRQTLNPKP</sequence>
<comment type="similarity">
    <text evidence="1">In the N-terminal section; belongs to the glycosyltransferase 20 family.</text>
</comment>
<dbReference type="InterPro" id="IPR036412">
    <property type="entry name" value="HAD-like_sf"/>
</dbReference>
<name>U6LQE7_9EIME</name>
<dbReference type="InterPro" id="IPR023214">
    <property type="entry name" value="HAD_sf"/>
</dbReference>
<dbReference type="Pfam" id="PF02358">
    <property type="entry name" value="Trehalose_PPase"/>
    <property type="match status" value="1"/>
</dbReference>
<evidence type="ECO:0000256" key="1">
    <source>
        <dbReference type="ARBA" id="ARBA00005409"/>
    </source>
</evidence>
<evidence type="ECO:0000313" key="2">
    <source>
        <dbReference type="EMBL" id="CDJ52567.1"/>
    </source>
</evidence>
<protein>
    <submittedName>
        <fullName evidence="2">Trehalose-6-phosphate synthase domain-containing protein, putative</fullName>
    </submittedName>
</protein>
<organism evidence="2 3">
    <name type="scientific">Eimeria brunetti</name>
    <dbReference type="NCBI Taxonomy" id="51314"/>
    <lineage>
        <taxon>Eukaryota</taxon>
        <taxon>Sar</taxon>
        <taxon>Alveolata</taxon>
        <taxon>Apicomplexa</taxon>
        <taxon>Conoidasida</taxon>
        <taxon>Coccidia</taxon>
        <taxon>Eucoccidiorida</taxon>
        <taxon>Eimeriorina</taxon>
        <taxon>Eimeriidae</taxon>
        <taxon>Eimeria</taxon>
    </lineage>
</organism>
<accession>U6LQE7</accession>
<dbReference type="PANTHER" id="PTHR10788:SF94">
    <property type="entry name" value="ALPHA,ALPHA-TREHALOSE-PHOSPHATE SYNTHASE [UDP-FORMING] 5"/>
    <property type="match status" value="1"/>
</dbReference>
<dbReference type="Proteomes" id="UP000030750">
    <property type="component" value="Unassembled WGS sequence"/>
</dbReference>
<reference evidence="2" key="1">
    <citation type="submission" date="2013-10" db="EMBL/GenBank/DDBJ databases">
        <title>Genomic analysis of the causative agents of coccidiosis in chickens.</title>
        <authorList>
            <person name="Reid A.J."/>
            <person name="Blake D."/>
            <person name="Billington K."/>
            <person name="Browne H."/>
            <person name="Dunn M."/>
            <person name="Hung S."/>
            <person name="Kawahara F."/>
            <person name="Miranda-Saavedra D."/>
            <person name="Mourier T."/>
            <person name="Nagra H."/>
            <person name="Otto T.D."/>
            <person name="Rawlings N."/>
            <person name="Sanchez A."/>
            <person name="Sanders M."/>
            <person name="Subramaniam C."/>
            <person name="Tay Y."/>
            <person name="Dear P."/>
            <person name="Doerig C."/>
            <person name="Gruber A."/>
            <person name="Parkinson J."/>
            <person name="Shirley M."/>
            <person name="Wan K.L."/>
            <person name="Berriman M."/>
            <person name="Tomley F."/>
            <person name="Pain A."/>
        </authorList>
    </citation>
    <scope>NUCLEOTIDE SEQUENCE [LARGE SCALE GENOMIC DNA]</scope>
    <source>
        <strain evidence="2">Houghton</strain>
    </source>
</reference>
<dbReference type="AlphaFoldDB" id="U6LQE7"/>
<reference evidence="2" key="2">
    <citation type="submission" date="2013-10" db="EMBL/GenBank/DDBJ databases">
        <authorList>
            <person name="Aslett M."/>
        </authorList>
    </citation>
    <scope>NUCLEOTIDE SEQUENCE [LARGE SCALE GENOMIC DNA]</scope>
    <source>
        <strain evidence="2">Houghton</strain>
    </source>
</reference>
<evidence type="ECO:0000313" key="3">
    <source>
        <dbReference type="Proteomes" id="UP000030750"/>
    </source>
</evidence>
<keyword evidence="3" id="KW-1185">Reference proteome</keyword>
<dbReference type="EMBL" id="HG713152">
    <property type="protein sequence ID" value="CDJ52567.1"/>
    <property type="molecule type" value="Genomic_DNA"/>
</dbReference>
<dbReference type="VEuPathDB" id="ToxoDB:EBH_0050540"/>
<dbReference type="Gene3D" id="3.40.50.1000">
    <property type="entry name" value="HAD superfamily/HAD-like"/>
    <property type="match status" value="1"/>
</dbReference>
<dbReference type="OrthoDB" id="755951at2759"/>